<proteinExistence type="inferred from homology"/>
<reference evidence="3" key="1">
    <citation type="submission" date="2023-06" db="EMBL/GenBank/DDBJ databases">
        <title>Draft genome of Marssonina rosae.</title>
        <authorList>
            <person name="Cheng Q."/>
        </authorList>
    </citation>
    <scope>NUCLEOTIDE SEQUENCE</scope>
    <source>
        <strain evidence="3">R4</strain>
    </source>
</reference>
<dbReference type="InterPro" id="IPR036822">
    <property type="entry name" value="CutC-like_dom_sf"/>
</dbReference>
<sequence>MPFLEIASFNVESALLAQAHGANRIELCAEQALGGISPSVASLQALKQSVTIPVYVMVRPRGGDFTYNDAELARMRLDLEKFKAAGADGFVFGILTEEGGVDTGRCRDLVVLAEGRPCTFHRAFDRIPEEGRQHALLDLVSAGFRNVLTSGGEANAVEGREALKNLVLASRQRIDIIVGGGVRSGNLEILMREIEAEWFHSSAVVGGGDLADGREIRELSRLVNG</sequence>
<evidence type="ECO:0000256" key="2">
    <source>
        <dbReference type="ARBA" id="ARBA00019014"/>
    </source>
</evidence>
<dbReference type="HAMAP" id="MF_00795">
    <property type="entry name" value="CutC"/>
    <property type="match status" value="1"/>
</dbReference>
<evidence type="ECO:0000256" key="1">
    <source>
        <dbReference type="ARBA" id="ARBA00007768"/>
    </source>
</evidence>
<evidence type="ECO:0000313" key="3">
    <source>
        <dbReference type="EMBL" id="KAK2623817.1"/>
    </source>
</evidence>
<keyword evidence="4" id="KW-1185">Reference proteome</keyword>
<dbReference type="GO" id="GO:0005507">
    <property type="term" value="F:copper ion binding"/>
    <property type="evidence" value="ECO:0007669"/>
    <property type="project" value="TreeGrafter"/>
</dbReference>
<dbReference type="PANTHER" id="PTHR12598:SF0">
    <property type="entry name" value="COPPER HOMEOSTASIS PROTEIN CUTC HOMOLOG"/>
    <property type="match status" value="1"/>
</dbReference>
<dbReference type="InterPro" id="IPR005627">
    <property type="entry name" value="CutC-like"/>
</dbReference>
<dbReference type="PANTHER" id="PTHR12598">
    <property type="entry name" value="COPPER HOMEOSTASIS PROTEIN CUTC"/>
    <property type="match status" value="1"/>
</dbReference>
<dbReference type="Proteomes" id="UP001285354">
    <property type="component" value="Unassembled WGS sequence"/>
</dbReference>
<protein>
    <recommendedName>
        <fullName evidence="2">Copper homeostasis protein cutC homolog</fullName>
    </recommendedName>
</protein>
<dbReference type="AlphaFoldDB" id="A0AAD9SUR6"/>
<name>A0AAD9SUR6_9HELO</name>
<accession>A0AAD9SUR6</accession>
<gene>
    <name evidence="3" type="ORF">QTJ16_006998</name>
</gene>
<comment type="caution">
    <text evidence="3">The sequence shown here is derived from an EMBL/GenBank/DDBJ whole genome shotgun (WGS) entry which is preliminary data.</text>
</comment>
<organism evidence="3 4">
    <name type="scientific">Diplocarpon rosae</name>
    <dbReference type="NCBI Taxonomy" id="946125"/>
    <lineage>
        <taxon>Eukaryota</taxon>
        <taxon>Fungi</taxon>
        <taxon>Dikarya</taxon>
        <taxon>Ascomycota</taxon>
        <taxon>Pezizomycotina</taxon>
        <taxon>Leotiomycetes</taxon>
        <taxon>Helotiales</taxon>
        <taxon>Drepanopezizaceae</taxon>
        <taxon>Diplocarpon</taxon>
    </lineage>
</organism>
<dbReference type="SUPFAM" id="SSF110395">
    <property type="entry name" value="CutC-like"/>
    <property type="match status" value="1"/>
</dbReference>
<dbReference type="Pfam" id="PF03932">
    <property type="entry name" value="CutC"/>
    <property type="match status" value="1"/>
</dbReference>
<dbReference type="EMBL" id="JAUBYV010000012">
    <property type="protein sequence ID" value="KAK2623817.1"/>
    <property type="molecule type" value="Genomic_DNA"/>
</dbReference>
<evidence type="ECO:0000313" key="4">
    <source>
        <dbReference type="Proteomes" id="UP001285354"/>
    </source>
</evidence>
<dbReference type="Gene3D" id="3.20.20.380">
    <property type="entry name" value="Copper homeostasis (CutC) domain"/>
    <property type="match status" value="1"/>
</dbReference>
<comment type="similarity">
    <text evidence="1">Belongs to the CutC family.</text>
</comment>